<dbReference type="PANTHER" id="PTHR24159:SF5">
    <property type="entry name" value="ANK_REP_REGION DOMAIN-CONTAINING PROTEIN"/>
    <property type="match status" value="1"/>
</dbReference>
<proteinExistence type="predicted"/>
<dbReference type="PANTHER" id="PTHR24159">
    <property type="match status" value="1"/>
</dbReference>
<accession>A0ABR2GJY9</accession>
<dbReference type="Pfam" id="PF11929">
    <property type="entry name" value="DUF3447"/>
    <property type="match status" value="1"/>
</dbReference>
<dbReference type="InterPro" id="IPR002110">
    <property type="entry name" value="Ankyrin_rpt"/>
</dbReference>
<dbReference type="SUPFAM" id="SSF48403">
    <property type="entry name" value="Ankyrin repeat"/>
    <property type="match status" value="1"/>
</dbReference>
<evidence type="ECO:0000313" key="3">
    <source>
        <dbReference type="EMBL" id="KAK8842772.1"/>
    </source>
</evidence>
<gene>
    <name evidence="3" type="ORF">M9Y10_025637</name>
    <name evidence="2" type="ORF">M9Y10_032328</name>
</gene>
<dbReference type="SMART" id="SM00248">
    <property type="entry name" value="ANK"/>
    <property type="match status" value="3"/>
</dbReference>
<dbReference type="Proteomes" id="UP001470230">
    <property type="component" value="Unassembled WGS sequence"/>
</dbReference>
<keyword evidence="4" id="KW-1185">Reference proteome</keyword>
<name>A0ABR2GJY9_9EUKA</name>
<evidence type="ECO:0000313" key="4">
    <source>
        <dbReference type="Proteomes" id="UP001470230"/>
    </source>
</evidence>
<comment type="caution">
    <text evidence="2">The sequence shown here is derived from an EMBL/GenBank/DDBJ whole genome shotgun (WGS) entry which is preliminary data.</text>
</comment>
<dbReference type="InterPro" id="IPR036770">
    <property type="entry name" value="Ankyrin_rpt-contain_sf"/>
</dbReference>
<dbReference type="Pfam" id="PF12796">
    <property type="entry name" value="Ank_2"/>
    <property type="match status" value="1"/>
</dbReference>
<protein>
    <recommendedName>
        <fullName evidence="1">DUF3447 domain-containing protein</fullName>
    </recommendedName>
</protein>
<dbReference type="EMBL" id="JAPFFF010000455">
    <property type="protein sequence ID" value="KAK8834255.1"/>
    <property type="molecule type" value="Genomic_DNA"/>
</dbReference>
<dbReference type="Gene3D" id="1.25.40.20">
    <property type="entry name" value="Ankyrin repeat-containing domain"/>
    <property type="match status" value="1"/>
</dbReference>
<evidence type="ECO:0000259" key="1">
    <source>
        <dbReference type="Pfam" id="PF11929"/>
    </source>
</evidence>
<dbReference type="EMBL" id="JAPFFF010000037">
    <property type="protein sequence ID" value="KAK8842772.1"/>
    <property type="molecule type" value="Genomic_DNA"/>
</dbReference>
<reference evidence="2 4" key="1">
    <citation type="submission" date="2024-04" db="EMBL/GenBank/DDBJ databases">
        <title>Tritrichomonas musculus Genome.</title>
        <authorList>
            <person name="Alves-Ferreira E."/>
            <person name="Grigg M."/>
            <person name="Lorenzi H."/>
            <person name="Galac M."/>
        </authorList>
    </citation>
    <scope>NUCLEOTIDE SEQUENCE [LARGE SCALE GENOMIC DNA]</scope>
    <source>
        <strain evidence="2 4">EAF2021</strain>
    </source>
</reference>
<feature type="domain" description="DUF3447" evidence="1">
    <location>
        <begin position="239"/>
        <end position="313"/>
    </location>
</feature>
<dbReference type="InterPro" id="IPR020683">
    <property type="entry name" value="DUF3447"/>
</dbReference>
<organism evidence="2 4">
    <name type="scientific">Tritrichomonas musculus</name>
    <dbReference type="NCBI Taxonomy" id="1915356"/>
    <lineage>
        <taxon>Eukaryota</taxon>
        <taxon>Metamonada</taxon>
        <taxon>Parabasalia</taxon>
        <taxon>Tritrichomonadida</taxon>
        <taxon>Tritrichomonadidae</taxon>
        <taxon>Tritrichomonas</taxon>
    </lineage>
</organism>
<evidence type="ECO:0000313" key="2">
    <source>
        <dbReference type="EMBL" id="KAK8834255.1"/>
    </source>
</evidence>
<sequence length="449" mass="52781">MEGNEWETQINLLIGQLVEFRKVQYALYQYYKSQIALDDILKFIKSAQITEPANKHKFIDFFNLMINCDLNDQLFKALQDDIFKIFTKNEIFSIFAQRKKILHKLLNLGFISPHTIQLNVNDHIFKDFYKDLKSKLPESYLSKYICKNELDNYFQSYKENEESKKQVLSQKKLKDIMKEDDLDGFLDFANRTNLQLNEKMPTSSFESDFKFKKNPPTFIEYAAKCGSVKIFKYLLANKVEISSSIKEDAVYGGNVEIIHIVEDLSINFDSRCLSVAIETRNNVIYDYLRDSLGLKLGLDQMKTSIRSFNLYSLIDVIKERSDLIQNQKSFIEIFSTCCSSGFYLLFDFLYINIVPLFNSPRFDINFKYFNDETILHIASKNYKIEMLKVLLQNKDVDVNAENINGILCEYIFNETPLYQAVLFGRYEIVNLLLKHPNIRKNQENEIFFI</sequence>